<keyword evidence="4" id="KW-1003">Cell membrane</keyword>
<evidence type="ECO:0000256" key="8">
    <source>
        <dbReference type="ARBA" id="ARBA00023054"/>
    </source>
</evidence>
<feature type="domain" description="Ion transport" evidence="15">
    <location>
        <begin position="57"/>
        <end position="176"/>
    </location>
</feature>
<keyword evidence="6" id="KW-0851">Voltage-gated channel</keyword>
<dbReference type="GeneID" id="89993957"/>
<gene>
    <name evidence="16" type="ORF">PMZ80_000508</name>
</gene>
<dbReference type="Proteomes" id="UP001334248">
    <property type="component" value="Unassembled WGS sequence"/>
</dbReference>
<evidence type="ECO:0000256" key="7">
    <source>
        <dbReference type="ARBA" id="ARBA00022989"/>
    </source>
</evidence>
<evidence type="ECO:0000256" key="6">
    <source>
        <dbReference type="ARBA" id="ARBA00022882"/>
    </source>
</evidence>
<evidence type="ECO:0000313" key="17">
    <source>
        <dbReference type="Proteomes" id="UP001334248"/>
    </source>
</evidence>
<keyword evidence="9" id="KW-0406">Ion transport</keyword>
<evidence type="ECO:0000259" key="15">
    <source>
        <dbReference type="Pfam" id="PF00520"/>
    </source>
</evidence>
<evidence type="ECO:0000256" key="14">
    <source>
        <dbReference type="SAM" id="Phobius"/>
    </source>
</evidence>
<dbReference type="InterPro" id="IPR031846">
    <property type="entry name" value="Hvcn1"/>
</dbReference>
<feature type="transmembrane region" description="Helical" evidence="14">
    <location>
        <begin position="58"/>
        <end position="81"/>
    </location>
</feature>
<dbReference type="RefSeq" id="XP_064734455.1">
    <property type="nucleotide sequence ID" value="XM_064868958.1"/>
</dbReference>
<evidence type="ECO:0000256" key="9">
    <source>
        <dbReference type="ARBA" id="ARBA00023065"/>
    </source>
</evidence>
<sequence length="214" mass="24487">MADEEQHGSYTPLLHSDRHRLKHTSKDFLARHFVDSNPSANRIRHFLQWFLTSKYGHYFVMILVTLDVAGIFADFLISLHICEHNGEDVKVWQRINEGLDILSLVFSCLFMAELLCSIYAFGFSYFKSKFHCFDATAILASFLIDALTRGPVEEAGSLIIILRLFRVFKIIEESGTIATEEMDGYAGKIRQLEQENANLRQRIRIAPQASPEGQ</sequence>
<reference evidence="16 17" key="1">
    <citation type="journal article" date="2023" name="Res Sq">
        <title>Genomic and morphological characterization of Knufia obscura isolated from the Mars 2020 spacecraft assembly facility.</title>
        <authorList>
            <person name="Chander A.M."/>
            <person name="Teixeira M.M."/>
            <person name="Singh N.K."/>
            <person name="Williams M.P."/>
            <person name="Parker C.W."/>
            <person name="Leo P."/>
            <person name="Stajich J.E."/>
            <person name="Torok T."/>
            <person name="Tighe S."/>
            <person name="Mason C.E."/>
            <person name="Venkateswaran K."/>
        </authorList>
    </citation>
    <scope>NUCLEOTIDE SEQUENCE [LARGE SCALE GENOMIC DNA]</scope>
    <source>
        <strain evidence="16 17">CCFEE 5817</strain>
    </source>
</reference>
<comment type="caution">
    <text evidence="16">The sequence shown here is derived from an EMBL/GenBank/DDBJ whole genome shotgun (WGS) entry which is preliminary data.</text>
</comment>
<dbReference type="SUPFAM" id="SSF81324">
    <property type="entry name" value="Voltage-gated potassium channels"/>
    <property type="match status" value="1"/>
</dbReference>
<keyword evidence="5 14" id="KW-0812">Transmembrane</keyword>
<keyword evidence="17" id="KW-1185">Reference proteome</keyword>
<evidence type="ECO:0000256" key="12">
    <source>
        <dbReference type="ARBA" id="ARBA00031989"/>
    </source>
</evidence>
<evidence type="ECO:0000313" key="16">
    <source>
        <dbReference type="EMBL" id="KAK5946365.1"/>
    </source>
</evidence>
<keyword evidence="3" id="KW-0813">Transport</keyword>
<evidence type="ECO:0000256" key="13">
    <source>
        <dbReference type="SAM" id="Coils"/>
    </source>
</evidence>
<evidence type="ECO:0000256" key="3">
    <source>
        <dbReference type="ARBA" id="ARBA00022448"/>
    </source>
</evidence>
<keyword evidence="8 13" id="KW-0175">Coiled coil</keyword>
<dbReference type="Pfam" id="PF00520">
    <property type="entry name" value="Ion_trans"/>
    <property type="match status" value="1"/>
</dbReference>
<feature type="coiled-coil region" evidence="13">
    <location>
        <begin position="182"/>
        <end position="209"/>
    </location>
</feature>
<dbReference type="InterPro" id="IPR027359">
    <property type="entry name" value="Volt_channel_dom_sf"/>
</dbReference>
<proteinExistence type="predicted"/>
<evidence type="ECO:0000256" key="1">
    <source>
        <dbReference type="ARBA" id="ARBA00004651"/>
    </source>
</evidence>
<evidence type="ECO:0000256" key="11">
    <source>
        <dbReference type="ARBA" id="ARBA00023303"/>
    </source>
</evidence>
<accession>A0ABR0S0J2</accession>
<protein>
    <recommendedName>
        <fullName evidence="2">Voltage-gated hydrogen channel 1</fullName>
    </recommendedName>
    <alternativeName>
        <fullName evidence="12">Hydrogen voltage-gated channel 1</fullName>
    </alternativeName>
</protein>
<dbReference type="PANTHER" id="PTHR46480">
    <property type="entry name" value="F20B24.22"/>
    <property type="match status" value="1"/>
</dbReference>
<name>A0ABR0S0J2_9EURO</name>
<keyword evidence="10 14" id="KW-0472">Membrane</keyword>
<evidence type="ECO:0000256" key="4">
    <source>
        <dbReference type="ARBA" id="ARBA00022475"/>
    </source>
</evidence>
<dbReference type="PANTHER" id="PTHR46480:SF1">
    <property type="entry name" value="VOLTAGE-GATED HYDROGEN CHANNEL 1"/>
    <property type="match status" value="1"/>
</dbReference>
<dbReference type="EMBL" id="JAVHJV010000001">
    <property type="protein sequence ID" value="KAK5946365.1"/>
    <property type="molecule type" value="Genomic_DNA"/>
</dbReference>
<feature type="transmembrane region" description="Helical" evidence="14">
    <location>
        <begin position="101"/>
        <end position="121"/>
    </location>
</feature>
<dbReference type="Gene3D" id="1.20.120.350">
    <property type="entry name" value="Voltage-gated potassium channels. Chain C"/>
    <property type="match status" value="1"/>
</dbReference>
<dbReference type="InterPro" id="IPR005821">
    <property type="entry name" value="Ion_trans_dom"/>
</dbReference>
<keyword evidence="7 14" id="KW-1133">Transmembrane helix</keyword>
<comment type="subcellular location">
    <subcellularLocation>
        <location evidence="1">Cell membrane</location>
        <topology evidence="1">Multi-pass membrane protein</topology>
    </subcellularLocation>
</comment>
<evidence type="ECO:0000256" key="2">
    <source>
        <dbReference type="ARBA" id="ARBA00015897"/>
    </source>
</evidence>
<evidence type="ECO:0000256" key="5">
    <source>
        <dbReference type="ARBA" id="ARBA00022692"/>
    </source>
</evidence>
<keyword evidence="11" id="KW-0407">Ion channel</keyword>
<evidence type="ECO:0000256" key="10">
    <source>
        <dbReference type="ARBA" id="ARBA00023136"/>
    </source>
</evidence>
<organism evidence="16 17">
    <name type="scientific">Knufia obscura</name>
    <dbReference type="NCBI Taxonomy" id="1635080"/>
    <lineage>
        <taxon>Eukaryota</taxon>
        <taxon>Fungi</taxon>
        <taxon>Dikarya</taxon>
        <taxon>Ascomycota</taxon>
        <taxon>Pezizomycotina</taxon>
        <taxon>Eurotiomycetes</taxon>
        <taxon>Chaetothyriomycetidae</taxon>
        <taxon>Chaetothyriales</taxon>
        <taxon>Trichomeriaceae</taxon>
        <taxon>Knufia</taxon>
    </lineage>
</organism>